<dbReference type="STRING" id="145388.A0A0D2ML88"/>
<evidence type="ECO:0000313" key="1">
    <source>
        <dbReference type="EMBL" id="KIY95615.1"/>
    </source>
</evidence>
<dbReference type="OrthoDB" id="1914839at2759"/>
<dbReference type="SUPFAM" id="SSF48452">
    <property type="entry name" value="TPR-like"/>
    <property type="match status" value="1"/>
</dbReference>
<feature type="non-terminal residue" evidence="1">
    <location>
        <position position="90"/>
    </location>
</feature>
<accession>A0A0D2ML88</accession>
<proteinExistence type="predicted"/>
<organism evidence="1 2">
    <name type="scientific">Monoraphidium neglectum</name>
    <dbReference type="NCBI Taxonomy" id="145388"/>
    <lineage>
        <taxon>Eukaryota</taxon>
        <taxon>Viridiplantae</taxon>
        <taxon>Chlorophyta</taxon>
        <taxon>core chlorophytes</taxon>
        <taxon>Chlorophyceae</taxon>
        <taxon>CS clade</taxon>
        <taxon>Sphaeropleales</taxon>
        <taxon>Selenastraceae</taxon>
        <taxon>Monoraphidium</taxon>
    </lineage>
</organism>
<dbReference type="Gene3D" id="1.25.40.10">
    <property type="entry name" value="Tetratricopeptide repeat domain"/>
    <property type="match status" value="1"/>
</dbReference>
<evidence type="ECO:0000313" key="2">
    <source>
        <dbReference type="Proteomes" id="UP000054498"/>
    </source>
</evidence>
<protein>
    <submittedName>
        <fullName evidence="1">Uncharacterized protein</fullName>
    </submittedName>
</protein>
<dbReference type="EMBL" id="KK103417">
    <property type="protein sequence ID" value="KIY95615.1"/>
    <property type="molecule type" value="Genomic_DNA"/>
</dbReference>
<dbReference type="GeneID" id="25729698"/>
<dbReference type="AlphaFoldDB" id="A0A0D2ML88"/>
<keyword evidence="2" id="KW-1185">Reference proteome</keyword>
<name>A0A0D2ML88_9CHLO</name>
<sequence>MAAKVAKPVPTSAKQAVEEGLEAFNERKDYAEALRLFNAAMGLKPTNEEASAALYNAGCAHAKQKEWQKASDAILRAVNDYNLKLSVALQ</sequence>
<dbReference type="Proteomes" id="UP000054498">
    <property type="component" value="Unassembled WGS sequence"/>
</dbReference>
<dbReference type="RefSeq" id="XP_013894635.1">
    <property type="nucleotide sequence ID" value="XM_014039181.1"/>
</dbReference>
<reference evidence="1 2" key="1">
    <citation type="journal article" date="2013" name="BMC Genomics">
        <title>Reconstruction of the lipid metabolism for the microalga Monoraphidium neglectum from its genome sequence reveals characteristics suitable for biofuel production.</title>
        <authorList>
            <person name="Bogen C."/>
            <person name="Al-Dilaimi A."/>
            <person name="Albersmeier A."/>
            <person name="Wichmann J."/>
            <person name="Grundmann M."/>
            <person name="Rupp O."/>
            <person name="Lauersen K.J."/>
            <person name="Blifernez-Klassen O."/>
            <person name="Kalinowski J."/>
            <person name="Goesmann A."/>
            <person name="Mussgnug J.H."/>
            <person name="Kruse O."/>
        </authorList>
    </citation>
    <scope>NUCLEOTIDE SEQUENCE [LARGE SCALE GENOMIC DNA]</scope>
    <source>
        <strain evidence="1 2">SAG 48.87</strain>
    </source>
</reference>
<gene>
    <name evidence="1" type="ORF">MNEG_12345</name>
</gene>
<dbReference type="KEGG" id="mng:MNEG_12345"/>
<dbReference type="InterPro" id="IPR011990">
    <property type="entry name" value="TPR-like_helical_dom_sf"/>
</dbReference>